<name>A0ABU2CUM5_9MICO</name>
<comment type="caution">
    <text evidence="4">The sequence shown here is derived from an EMBL/GenBank/DDBJ whole genome shotgun (WGS) entry which is preliminary data.</text>
</comment>
<evidence type="ECO:0000256" key="2">
    <source>
        <dbReference type="SAM" id="Phobius"/>
    </source>
</evidence>
<feature type="domain" description="DUF4190" evidence="3">
    <location>
        <begin position="79"/>
        <end position="142"/>
    </location>
</feature>
<feature type="compositionally biased region" description="Low complexity" evidence="1">
    <location>
        <begin position="36"/>
        <end position="73"/>
    </location>
</feature>
<sequence>MSAPEPTQDRPTQDPSFAAPAPPPYQPPPTAPYQQPPSYQQPPYHQQPYHQQPPYHQQAPSHGPYAPAAGPQGPTNPQATASLVLGIVSLVLSVLFVPAIIGVVLGIVGLVRSRRTDPPVGRGAAITGIVLSVVGAALGAVLVVTASSALTDLAETMSQESSSSATEGGSGGTADAPVFDPKDFAQVDARQWDAIAKHPDRAEGDKVVVFAEVMRFDSSTGSDRFLAIAGIDQPGHSGELRSGSVFIGEEPLLGGVQEDDVLKIHAEVSGSLELETQLGGVSRVPVLIITKVEDVGFADLRKDFTVGAAETDQLGILSVPVTVTNSGGRNFTYSASVVAESKDGKSSYGTGTVFIENIKPGKKVEVDVDFFDDIPADAVYRVEVTGRYIE</sequence>
<dbReference type="SUPFAM" id="SSF81995">
    <property type="entry name" value="beta-sandwich domain of Sec23/24"/>
    <property type="match status" value="1"/>
</dbReference>
<dbReference type="InterPro" id="IPR025241">
    <property type="entry name" value="DUF4190"/>
</dbReference>
<keyword evidence="2" id="KW-0472">Membrane</keyword>
<keyword evidence="5" id="KW-1185">Reference proteome</keyword>
<feature type="transmembrane region" description="Helical" evidence="2">
    <location>
        <begin position="123"/>
        <end position="150"/>
    </location>
</feature>
<keyword evidence="2" id="KW-1133">Transmembrane helix</keyword>
<evidence type="ECO:0000313" key="5">
    <source>
        <dbReference type="Proteomes" id="UP001183585"/>
    </source>
</evidence>
<evidence type="ECO:0000259" key="3">
    <source>
        <dbReference type="Pfam" id="PF13828"/>
    </source>
</evidence>
<proteinExistence type="predicted"/>
<feature type="compositionally biased region" description="Pro residues" evidence="1">
    <location>
        <begin position="20"/>
        <end position="35"/>
    </location>
</feature>
<feature type="region of interest" description="Disordered" evidence="1">
    <location>
        <begin position="158"/>
        <end position="177"/>
    </location>
</feature>
<dbReference type="RefSeq" id="WP_274993890.1">
    <property type="nucleotide sequence ID" value="NZ_JAJQQP010000005.1"/>
</dbReference>
<feature type="compositionally biased region" description="Low complexity" evidence="1">
    <location>
        <begin position="158"/>
        <end position="167"/>
    </location>
</feature>
<feature type="transmembrane region" description="Helical" evidence="2">
    <location>
        <begin position="83"/>
        <end position="111"/>
    </location>
</feature>
<protein>
    <recommendedName>
        <fullName evidence="3">DUF4190 domain-containing protein</fullName>
    </recommendedName>
</protein>
<feature type="region of interest" description="Disordered" evidence="1">
    <location>
        <begin position="1"/>
        <end position="74"/>
    </location>
</feature>
<accession>A0ABU2CUM5</accession>
<organism evidence="4 5">
    <name type="scientific">Promicromonospora iranensis</name>
    <dbReference type="NCBI Taxonomy" id="1105144"/>
    <lineage>
        <taxon>Bacteria</taxon>
        <taxon>Bacillati</taxon>
        <taxon>Actinomycetota</taxon>
        <taxon>Actinomycetes</taxon>
        <taxon>Micrococcales</taxon>
        <taxon>Promicromonosporaceae</taxon>
        <taxon>Promicromonospora</taxon>
    </lineage>
</organism>
<dbReference type="Pfam" id="PF13828">
    <property type="entry name" value="DUF4190"/>
    <property type="match status" value="1"/>
</dbReference>
<evidence type="ECO:0000313" key="4">
    <source>
        <dbReference type="EMBL" id="MDR7385030.1"/>
    </source>
</evidence>
<dbReference type="Proteomes" id="UP001183585">
    <property type="component" value="Unassembled WGS sequence"/>
</dbReference>
<gene>
    <name evidence="4" type="ORF">J2S48_004545</name>
</gene>
<evidence type="ECO:0000256" key="1">
    <source>
        <dbReference type="SAM" id="MobiDB-lite"/>
    </source>
</evidence>
<reference evidence="4 5" key="1">
    <citation type="submission" date="2023-07" db="EMBL/GenBank/DDBJ databases">
        <title>Sequencing the genomes of 1000 actinobacteria strains.</title>
        <authorList>
            <person name="Klenk H.-P."/>
        </authorList>
    </citation>
    <scope>NUCLEOTIDE SEQUENCE [LARGE SCALE GENOMIC DNA]</scope>
    <source>
        <strain evidence="4 5">DSM 45554</strain>
    </source>
</reference>
<keyword evidence="2" id="KW-0812">Transmembrane</keyword>
<dbReference type="EMBL" id="JAVDYE010000001">
    <property type="protein sequence ID" value="MDR7385030.1"/>
    <property type="molecule type" value="Genomic_DNA"/>
</dbReference>